<feature type="transmembrane region" description="Helical" evidence="2">
    <location>
        <begin position="40"/>
        <end position="58"/>
    </location>
</feature>
<dbReference type="EMBL" id="APBN01000004">
    <property type="protein sequence ID" value="EMT52591.1"/>
    <property type="molecule type" value="Genomic_DNA"/>
</dbReference>
<evidence type="ECO:0000256" key="2">
    <source>
        <dbReference type="SAM" id="Phobius"/>
    </source>
</evidence>
<sequence>MDILIRAFLWFLDATAAASVVLLLVLAVQRLLRRRLSPRLVHALWLLVLLRLLVPVFPDSPVSIFHLLQLGKASKQAVVLEPLAENRLPSEMVENLHYAAFPKTQMHPPLMEGSQQPANVPARQADEGTEQAGLSYSLALRLAAVAWLAGAAALILYVAAFSVKMGRQRRRLELLTDPQIVSIIEDCRLRLGIREPVPVYTGRQGKSPYLSGLFRPWIYLPQEMARELSASQLAHILLHELAHHKRKDIMWNAIGSLALAIHWMNPLVWIGMKRMKADRELACDACVLEVLGEAEAVPYGMTIIECLKRFSPVGRQSELLYFFGPNQQMEMKRRIHMIKSFKKGSYKLSVAAVLCVGMLGAATLTNASSPVPSTGPVPASAPQTPGSQSASTESVEKERILFDYDFQRPYASLEKVVKISGFKFKVPAALPDGYRFTVIHFAPKEKAGTSLASLRFAKTVEGINHGSFRLKAQPAEADLEAVTDDFDQNDFTTITIMDGDKKTEEKLEKKKETFNVNGQKIVKFTIQHGDEKDFQRHYFWQDQGVQYEITNSGSNFKFKDDEIISIIGSMKYPDEELYKRFISEEQLNEGIYDTGDVKRLPEAIGFVPKFPFELPGAIQADRAWIGDKMNFSFPENEADKKNRDLTIFYKPKDETKAGVKRVKLQQIKNNSMYETMKKNGTVAFERIDGEKNEVKLQPVSIAGKELLKTVSHKTDGPLSSAREAELVVYFWKEDDVCLKVTFWNDGPADDSPERNRILQFLMNEKPIDLVNFK</sequence>
<dbReference type="PATRIC" id="fig|1300222.3.peg.2734"/>
<feature type="transmembrane region" description="Helical" evidence="2">
    <location>
        <begin position="6"/>
        <end position="28"/>
    </location>
</feature>
<dbReference type="InterPro" id="IPR052173">
    <property type="entry name" value="Beta-lactam_resp_regulator"/>
</dbReference>
<reference evidence="4 5" key="1">
    <citation type="submission" date="2013-03" db="EMBL/GenBank/DDBJ databases">
        <title>Assembly of a new bacterial strain Brevibacillus borstelensis AK1.</title>
        <authorList>
            <person name="Rajan I."/>
            <person name="PoliReddy D."/>
            <person name="Sugumar T."/>
            <person name="Rathinam K."/>
            <person name="Alqarawi S."/>
            <person name="Khalil A.B."/>
            <person name="Sivakumar N."/>
        </authorList>
    </citation>
    <scope>NUCLEOTIDE SEQUENCE [LARGE SCALE GENOMIC DNA]</scope>
    <source>
        <strain evidence="4 5">AK1</strain>
    </source>
</reference>
<dbReference type="AlphaFoldDB" id="M8DZY5"/>
<dbReference type="OrthoDB" id="9762883at2"/>
<evidence type="ECO:0000313" key="5">
    <source>
        <dbReference type="Proteomes" id="UP000012081"/>
    </source>
</evidence>
<dbReference type="CDD" id="cd07341">
    <property type="entry name" value="M56_BlaR1_MecR1_like"/>
    <property type="match status" value="1"/>
</dbReference>
<proteinExistence type="predicted"/>
<evidence type="ECO:0000259" key="3">
    <source>
        <dbReference type="Pfam" id="PF05569"/>
    </source>
</evidence>
<dbReference type="Proteomes" id="UP000012081">
    <property type="component" value="Unassembled WGS sequence"/>
</dbReference>
<evidence type="ECO:0000256" key="1">
    <source>
        <dbReference type="SAM" id="MobiDB-lite"/>
    </source>
</evidence>
<keyword evidence="5" id="KW-1185">Reference proteome</keyword>
<dbReference type="RefSeq" id="WP_003388736.1">
    <property type="nucleotide sequence ID" value="NZ_APBN01000004.1"/>
</dbReference>
<feature type="domain" description="Peptidase M56" evidence="3">
    <location>
        <begin position="12"/>
        <end position="338"/>
    </location>
</feature>
<keyword evidence="2" id="KW-1133">Transmembrane helix</keyword>
<dbReference type="InterPro" id="IPR008756">
    <property type="entry name" value="Peptidase_M56"/>
</dbReference>
<name>M8DZY5_9BACL</name>
<evidence type="ECO:0000313" key="4">
    <source>
        <dbReference type="EMBL" id="EMT52591.1"/>
    </source>
</evidence>
<feature type="region of interest" description="Disordered" evidence="1">
    <location>
        <begin position="370"/>
        <end position="394"/>
    </location>
</feature>
<protein>
    <recommendedName>
        <fullName evidence="3">Peptidase M56 domain-containing protein</fullName>
    </recommendedName>
</protein>
<dbReference type="Pfam" id="PF05569">
    <property type="entry name" value="Peptidase_M56"/>
    <property type="match status" value="1"/>
</dbReference>
<gene>
    <name evidence="4" type="ORF">I532_13079</name>
</gene>
<keyword evidence="2" id="KW-0472">Membrane</keyword>
<dbReference type="STRING" id="1300222.I532_13079"/>
<keyword evidence="2" id="KW-0812">Transmembrane</keyword>
<organism evidence="4 5">
    <name type="scientific">Brevibacillus borstelensis AK1</name>
    <dbReference type="NCBI Taxonomy" id="1300222"/>
    <lineage>
        <taxon>Bacteria</taxon>
        <taxon>Bacillati</taxon>
        <taxon>Bacillota</taxon>
        <taxon>Bacilli</taxon>
        <taxon>Bacillales</taxon>
        <taxon>Paenibacillaceae</taxon>
        <taxon>Brevibacillus</taxon>
    </lineage>
</organism>
<feature type="compositionally biased region" description="Polar residues" evidence="1">
    <location>
        <begin position="381"/>
        <end position="393"/>
    </location>
</feature>
<dbReference type="PANTHER" id="PTHR34978">
    <property type="entry name" value="POSSIBLE SENSOR-TRANSDUCER PROTEIN BLAR"/>
    <property type="match status" value="1"/>
</dbReference>
<comment type="caution">
    <text evidence="4">The sequence shown here is derived from an EMBL/GenBank/DDBJ whole genome shotgun (WGS) entry which is preliminary data.</text>
</comment>
<dbReference type="Gene3D" id="3.30.2010.10">
    <property type="entry name" value="Metalloproteases ('zincins'), catalytic domain"/>
    <property type="match status" value="1"/>
</dbReference>
<dbReference type="PANTHER" id="PTHR34978:SF3">
    <property type="entry name" value="SLR0241 PROTEIN"/>
    <property type="match status" value="1"/>
</dbReference>
<accession>M8DZY5</accession>
<feature type="transmembrane region" description="Helical" evidence="2">
    <location>
        <begin position="144"/>
        <end position="163"/>
    </location>
</feature>